<sequence length="63" mass="6738">MRTSSPFVNSPQSHQLGDGVFLSSLAHPFFVPPTHPEAIAPEHGHVLCAPYGLCVRVSPSKNS</sequence>
<reference evidence="1 2" key="1">
    <citation type="submission" date="2019-05" db="EMBL/GenBank/DDBJ databases">
        <title>Emergence of the Ug99 lineage of the wheat stem rust pathogen through somatic hybridization.</title>
        <authorList>
            <person name="Li F."/>
            <person name="Upadhyaya N.M."/>
            <person name="Sperschneider J."/>
            <person name="Matny O."/>
            <person name="Nguyen-Phuc H."/>
            <person name="Mago R."/>
            <person name="Raley C."/>
            <person name="Miller M.E."/>
            <person name="Silverstein K.A.T."/>
            <person name="Henningsen E."/>
            <person name="Hirsch C.D."/>
            <person name="Visser B."/>
            <person name="Pretorius Z.A."/>
            <person name="Steffenson B.J."/>
            <person name="Schwessinger B."/>
            <person name="Dodds P.N."/>
            <person name="Figueroa M."/>
        </authorList>
    </citation>
    <scope>NUCLEOTIDE SEQUENCE [LARGE SCALE GENOMIC DNA]</scope>
    <source>
        <strain evidence="1 2">Ug99</strain>
    </source>
</reference>
<protein>
    <submittedName>
        <fullName evidence="1">Uncharacterized protein</fullName>
    </submittedName>
</protein>
<dbReference type="EMBL" id="VDEP01000275">
    <property type="protein sequence ID" value="KAA1113730.1"/>
    <property type="molecule type" value="Genomic_DNA"/>
</dbReference>
<comment type="caution">
    <text evidence="1">The sequence shown here is derived from an EMBL/GenBank/DDBJ whole genome shotgun (WGS) entry which is preliminary data.</text>
</comment>
<proteinExistence type="predicted"/>
<organism evidence="1 2">
    <name type="scientific">Puccinia graminis f. sp. tritici</name>
    <dbReference type="NCBI Taxonomy" id="56615"/>
    <lineage>
        <taxon>Eukaryota</taxon>
        <taxon>Fungi</taxon>
        <taxon>Dikarya</taxon>
        <taxon>Basidiomycota</taxon>
        <taxon>Pucciniomycotina</taxon>
        <taxon>Pucciniomycetes</taxon>
        <taxon>Pucciniales</taxon>
        <taxon>Pucciniaceae</taxon>
        <taxon>Puccinia</taxon>
    </lineage>
</organism>
<dbReference type="Proteomes" id="UP000325313">
    <property type="component" value="Unassembled WGS sequence"/>
</dbReference>
<name>A0A5B0QKP3_PUCGR</name>
<evidence type="ECO:0000313" key="2">
    <source>
        <dbReference type="Proteomes" id="UP000325313"/>
    </source>
</evidence>
<accession>A0A5B0QKP3</accession>
<dbReference type="AlphaFoldDB" id="A0A5B0QKP3"/>
<gene>
    <name evidence="1" type="ORF">PGTUg99_004633</name>
</gene>
<evidence type="ECO:0000313" key="1">
    <source>
        <dbReference type="EMBL" id="KAA1113730.1"/>
    </source>
</evidence>